<keyword evidence="9 13" id="KW-0418">Kinase</keyword>
<evidence type="ECO:0000256" key="9">
    <source>
        <dbReference type="ARBA" id="ARBA00022777"/>
    </source>
</evidence>
<dbReference type="GO" id="GO:0005886">
    <property type="term" value="C:plasma membrane"/>
    <property type="evidence" value="ECO:0007669"/>
    <property type="project" value="TreeGrafter"/>
</dbReference>
<name>A0A0A3AN25_9PAST</name>
<dbReference type="GO" id="GO:0009029">
    <property type="term" value="F:lipid-A 4'-kinase activity"/>
    <property type="evidence" value="ECO:0007669"/>
    <property type="project" value="UniProtKB-UniRule"/>
</dbReference>
<evidence type="ECO:0000256" key="8">
    <source>
        <dbReference type="ARBA" id="ARBA00022741"/>
    </source>
</evidence>
<evidence type="ECO:0000256" key="1">
    <source>
        <dbReference type="ARBA" id="ARBA00002274"/>
    </source>
</evidence>
<dbReference type="InterPro" id="IPR027417">
    <property type="entry name" value="P-loop_NTPase"/>
</dbReference>
<evidence type="ECO:0000256" key="12">
    <source>
        <dbReference type="ARBA" id="ARBA00029757"/>
    </source>
</evidence>
<evidence type="ECO:0000256" key="6">
    <source>
        <dbReference type="ARBA" id="ARBA00022556"/>
    </source>
</evidence>
<dbReference type="InterPro" id="IPR003758">
    <property type="entry name" value="LpxK"/>
</dbReference>
<evidence type="ECO:0000256" key="10">
    <source>
        <dbReference type="ARBA" id="ARBA00022840"/>
    </source>
</evidence>
<dbReference type="Proteomes" id="UP000030380">
    <property type="component" value="Unassembled WGS sequence"/>
</dbReference>
<evidence type="ECO:0000313" key="15">
    <source>
        <dbReference type="Proteomes" id="UP000030380"/>
    </source>
</evidence>
<keyword evidence="8 13" id="KW-0547">Nucleotide-binding</keyword>
<dbReference type="SUPFAM" id="SSF52540">
    <property type="entry name" value="P-loop containing nucleoside triphosphate hydrolases"/>
    <property type="match status" value="1"/>
</dbReference>
<dbReference type="RefSeq" id="WP_034613753.1">
    <property type="nucleotide sequence ID" value="NZ_JSUM01000005.1"/>
</dbReference>
<dbReference type="GO" id="GO:0009244">
    <property type="term" value="P:lipopolysaccharide core region biosynthetic process"/>
    <property type="evidence" value="ECO:0007669"/>
    <property type="project" value="TreeGrafter"/>
</dbReference>
<feature type="binding site" evidence="13">
    <location>
        <begin position="53"/>
        <end position="60"/>
    </location>
    <ligand>
        <name>ATP</name>
        <dbReference type="ChEBI" id="CHEBI:30616"/>
    </ligand>
</feature>
<dbReference type="STRING" id="505317.OA57_03700"/>
<gene>
    <name evidence="13 14" type="primary">lpxK</name>
    <name evidence="14" type="ORF">OA57_03700</name>
</gene>
<dbReference type="GO" id="GO:0005524">
    <property type="term" value="F:ATP binding"/>
    <property type="evidence" value="ECO:0007669"/>
    <property type="project" value="UniProtKB-UniRule"/>
</dbReference>
<accession>A0A0A3AN25</accession>
<keyword evidence="5 13" id="KW-0444">Lipid biosynthesis</keyword>
<dbReference type="HAMAP" id="MF_00409">
    <property type="entry name" value="LpxK"/>
    <property type="match status" value="1"/>
</dbReference>
<keyword evidence="15" id="KW-1185">Reference proteome</keyword>
<dbReference type="PANTHER" id="PTHR42724:SF1">
    <property type="entry name" value="TETRAACYLDISACCHARIDE 4'-KINASE, MITOCHONDRIAL-RELATED"/>
    <property type="match status" value="1"/>
</dbReference>
<evidence type="ECO:0000256" key="2">
    <source>
        <dbReference type="ARBA" id="ARBA00004870"/>
    </source>
</evidence>
<sequence>MNFWYQKGIPAWLLSPLALLFWGVTALRRFAYRIGLFKSWKAPVPVVVIGNLSVGGNGKTPFTIWLARQLQQRGLKVGIISRGYAPGSDRAKQYPLLVSADSDPAEVGDEPVLIARRTGAGIAISPDRRQSISLLNKAYHIDVILSDDGLQHYALQRDIEVAVIDGQRRFGNGFLLPAGPLRELPNRLKGVDAVVCNGDNAQAGEIEMRLQAEVAVNLLTQEERPLSEFIAQPIVAMAAIGNPQRFFNMLKKKQFNVVKQKAFVDHAQFSEEKLAALATARQPLFMTEKDAVKCSRFARANWWYVPVEAQLQPTINGLIEKIMQEVNGEQ</sequence>
<dbReference type="EC" id="2.7.1.130" evidence="3 13"/>
<dbReference type="GO" id="GO:0009245">
    <property type="term" value="P:lipid A biosynthetic process"/>
    <property type="evidence" value="ECO:0007669"/>
    <property type="project" value="UniProtKB-UniRule"/>
</dbReference>
<proteinExistence type="inferred from homology"/>
<dbReference type="Pfam" id="PF02606">
    <property type="entry name" value="LpxK"/>
    <property type="match status" value="1"/>
</dbReference>
<protein>
    <recommendedName>
        <fullName evidence="4 13">Tetraacyldisaccharide 4'-kinase</fullName>
        <ecNumber evidence="3 13">2.7.1.130</ecNumber>
    </recommendedName>
    <alternativeName>
        <fullName evidence="12 13">Lipid A 4'-kinase</fullName>
    </alternativeName>
</protein>
<dbReference type="PANTHER" id="PTHR42724">
    <property type="entry name" value="TETRAACYLDISACCHARIDE 4'-KINASE"/>
    <property type="match status" value="1"/>
</dbReference>
<keyword evidence="6 13" id="KW-0441">Lipid A biosynthesis</keyword>
<dbReference type="NCBIfam" id="TIGR00682">
    <property type="entry name" value="lpxK"/>
    <property type="match status" value="1"/>
</dbReference>
<reference evidence="14 15" key="1">
    <citation type="submission" date="2014-11" db="EMBL/GenBank/DDBJ databases">
        <title>Draft genome sequence of Chelonobacter oris 1662T, associated with respiratory disease in Hermann's Tortoises.</title>
        <authorList>
            <person name="Kudirkiene E."/>
            <person name="Hansen M.J."/>
            <person name="Bojesen A.M."/>
        </authorList>
    </citation>
    <scope>NUCLEOTIDE SEQUENCE [LARGE SCALE GENOMIC DNA]</scope>
    <source>
        <strain evidence="14 15">1662</strain>
    </source>
</reference>
<comment type="function">
    <text evidence="1 13">Transfers the gamma-phosphate of ATP to the 4'-position of a tetraacyldisaccharide 1-phosphate intermediate (termed DS-1-P) to form tetraacyldisaccharide 1,4'-bis-phosphate (lipid IVA).</text>
</comment>
<dbReference type="OrthoDB" id="9766423at2"/>
<evidence type="ECO:0000256" key="5">
    <source>
        <dbReference type="ARBA" id="ARBA00022516"/>
    </source>
</evidence>
<evidence type="ECO:0000256" key="3">
    <source>
        <dbReference type="ARBA" id="ARBA00012071"/>
    </source>
</evidence>
<dbReference type="UniPathway" id="UPA00359">
    <property type="reaction ID" value="UER00482"/>
</dbReference>
<comment type="similarity">
    <text evidence="13">Belongs to the LpxK family.</text>
</comment>
<keyword evidence="7 13" id="KW-0808">Transferase</keyword>
<evidence type="ECO:0000256" key="13">
    <source>
        <dbReference type="HAMAP-Rule" id="MF_00409"/>
    </source>
</evidence>
<evidence type="ECO:0000256" key="4">
    <source>
        <dbReference type="ARBA" id="ARBA00016436"/>
    </source>
</evidence>
<dbReference type="EMBL" id="JSUM01000005">
    <property type="protein sequence ID" value="KGQ70818.1"/>
    <property type="molecule type" value="Genomic_DNA"/>
</dbReference>
<evidence type="ECO:0000256" key="7">
    <source>
        <dbReference type="ARBA" id="ARBA00022679"/>
    </source>
</evidence>
<evidence type="ECO:0000313" key="14">
    <source>
        <dbReference type="EMBL" id="KGQ70818.1"/>
    </source>
</evidence>
<evidence type="ECO:0000256" key="11">
    <source>
        <dbReference type="ARBA" id="ARBA00023098"/>
    </source>
</evidence>
<keyword evidence="10 13" id="KW-0067">ATP-binding</keyword>
<comment type="caution">
    <text evidence="14">The sequence shown here is derived from an EMBL/GenBank/DDBJ whole genome shotgun (WGS) entry which is preliminary data.</text>
</comment>
<organism evidence="14 15">
    <name type="scientific">Chelonobacter oris</name>
    <dbReference type="NCBI Taxonomy" id="505317"/>
    <lineage>
        <taxon>Bacteria</taxon>
        <taxon>Pseudomonadati</taxon>
        <taxon>Pseudomonadota</taxon>
        <taxon>Gammaproteobacteria</taxon>
        <taxon>Pasteurellales</taxon>
        <taxon>Pasteurellaceae</taxon>
        <taxon>Chelonobacter</taxon>
    </lineage>
</organism>
<comment type="pathway">
    <text evidence="2 13">Glycolipid biosynthesis; lipid IV(A) biosynthesis; lipid IV(A) from (3R)-3-hydroxytetradecanoyl-[acyl-carrier-protein] and UDP-N-acetyl-alpha-D-glucosamine: step 6/6.</text>
</comment>
<keyword evidence="11 13" id="KW-0443">Lipid metabolism</keyword>
<dbReference type="AlphaFoldDB" id="A0A0A3AN25"/>
<comment type="catalytic activity">
    <reaction evidence="13">
        <text>a lipid A disaccharide + ATP = a lipid IVA + ADP + H(+)</text>
        <dbReference type="Rhea" id="RHEA:67840"/>
        <dbReference type="ChEBI" id="CHEBI:15378"/>
        <dbReference type="ChEBI" id="CHEBI:30616"/>
        <dbReference type="ChEBI" id="CHEBI:176343"/>
        <dbReference type="ChEBI" id="CHEBI:176425"/>
        <dbReference type="ChEBI" id="CHEBI:456216"/>
        <dbReference type="EC" id="2.7.1.130"/>
    </reaction>
</comment>